<dbReference type="AlphaFoldDB" id="A0A7S2RPY4"/>
<proteinExistence type="predicted"/>
<dbReference type="EMBL" id="HBHI01016923">
    <property type="protein sequence ID" value="CAD9677375.1"/>
    <property type="molecule type" value="Transcribed_RNA"/>
</dbReference>
<keyword evidence="2" id="KW-0732">Signal</keyword>
<organism evidence="3">
    <name type="scientific">Eucampia antarctica</name>
    <dbReference type="NCBI Taxonomy" id="49252"/>
    <lineage>
        <taxon>Eukaryota</taxon>
        <taxon>Sar</taxon>
        <taxon>Stramenopiles</taxon>
        <taxon>Ochrophyta</taxon>
        <taxon>Bacillariophyta</taxon>
        <taxon>Mediophyceae</taxon>
        <taxon>Biddulphiophycidae</taxon>
        <taxon>Hemiaulales</taxon>
        <taxon>Hemiaulaceae</taxon>
        <taxon>Eucampia</taxon>
    </lineage>
</organism>
<name>A0A7S2RPY4_9STRA</name>
<evidence type="ECO:0000313" key="3">
    <source>
        <dbReference type="EMBL" id="CAD9677375.1"/>
    </source>
</evidence>
<feature type="region of interest" description="Disordered" evidence="1">
    <location>
        <begin position="168"/>
        <end position="200"/>
    </location>
</feature>
<reference evidence="3" key="1">
    <citation type="submission" date="2021-01" db="EMBL/GenBank/DDBJ databases">
        <authorList>
            <person name="Corre E."/>
            <person name="Pelletier E."/>
            <person name="Niang G."/>
            <person name="Scheremetjew M."/>
            <person name="Finn R."/>
            <person name="Kale V."/>
            <person name="Holt S."/>
            <person name="Cochrane G."/>
            <person name="Meng A."/>
            <person name="Brown T."/>
            <person name="Cohen L."/>
        </authorList>
    </citation>
    <scope>NUCLEOTIDE SEQUENCE</scope>
    <source>
        <strain evidence="3">CCMP1452</strain>
    </source>
</reference>
<evidence type="ECO:0000256" key="1">
    <source>
        <dbReference type="SAM" id="MobiDB-lite"/>
    </source>
</evidence>
<dbReference type="PROSITE" id="PS51257">
    <property type="entry name" value="PROKAR_LIPOPROTEIN"/>
    <property type="match status" value="1"/>
</dbReference>
<accession>A0A7S2RPY4</accession>
<evidence type="ECO:0000256" key="2">
    <source>
        <dbReference type="SAM" id="SignalP"/>
    </source>
</evidence>
<feature type="compositionally biased region" description="Basic residues" evidence="1">
    <location>
        <begin position="175"/>
        <end position="185"/>
    </location>
</feature>
<feature type="chain" id="PRO_5031219355" evidence="2">
    <location>
        <begin position="26"/>
        <end position="200"/>
    </location>
</feature>
<gene>
    <name evidence="3" type="ORF">EANT1437_LOCUS8691</name>
</gene>
<protein>
    <submittedName>
        <fullName evidence="3">Uncharacterized protein</fullName>
    </submittedName>
</protein>
<feature type="signal peptide" evidence="2">
    <location>
        <begin position="1"/>
        <end position="25"/>
    </location>
</feature>
<sequence length="200" mass="21853">MTVSNRIFSLLLLVAVVLTVSCAEASTTSSAFFARTRVGQLSTEQSLCLKVRGGAVADSDDEEDSDDYLESEAEESLLRSTVAATKKSRRKKTKAVKKTVNVSLSKTKSSVSSKKSNGPLLRIPYVVRMFMNPLTIFAMTKAYFGSLFNVDYLDEDTSQTLRSALEQKAKNAVHTGKKKAAKKMRPGQAKTLSDLPELNS</sequence>